<reference evidence="3 4" key="1">
    <citation type="journal article" date="2023" name="Int. J. Syst. Evol. Microbiol.">
        <title>Arthrobacter mangrovi sp. nov., an actinobacterium isolated from the rhizosphere of a mangrove.</title>
        <authorList>
            <person name="Hamada M."/>
            <person name="Saitou S."/>
            <person name="Enomoto N."/>
            <person name="Nanri K."/>
            <person name="Hidaka K."/>
            <person name="Miura T."/>
            <person name="Tamura T."/>
        </authorList>
    </citation>
    <scope>NUCLEOTIDE SEQUENCE [LARGE SCALE GENOMIC DNA]</scope>
    <source>
        <strain evidence="3 4">NBRC 112813</strain>
    </source>
</reference>
<evidence type="ECO:0008006" key="5">
    <source>
        <dbReference type="Google" id="ProtNLM"/>
    </source>
</evidence>
<proteinExistence type="predicted"/>
<feature type="compositionally biased region" description="Acidic residues" evidence="1">
    <location>
        <begin position="213"/>
        <end position="224"/>
    </location>
</feature>
<dbReference type="PANTHER" id="PTHR13361">
    <property type="entry name" value="WW DOMAIN-BINDING PROTEIN 11"/>
    <property type="match status" value="1"/>
</dbReference>
<protein>
    <recommendedName>
        <fullName evidence="5">DUF11 domain-containing protein</fullName>
    </recommendedName>
</protein>
<feature type="compositionally biased region" description="Low complexity" evidence="1">
    <location>
        <begin position="58"/>
        <end position="87"/>
    </location>
</feature>
<dbReference type="EMBL" id="BRVS01000010">
    <property type="protein sequence ID" value="GLB67939.1"/>
    <property type="molecule type" value="Genomic_DNA"/>
</dbReference>
<accession>A0ABQ5MVD9</accession>
<dbReference type="PANTHER" id="PTHR13361:SF1">
    <property type="entry name" value="WW DOMAIN-BINDING PROTEIN 11"/>
    <property type="match status" value="1"/>
</dbReference>
<gene>
    <name evidence="3" type="ORF">AHIS1636_23800</name>
</gene>
<name>A0ABQ5MVD9_9MICC</name>
<feature type="compositionally biased region" description="Low complexity" evidence="1">
    <location>
        <begin position="108"/>
        <end position="124"/>
    </location>
</feature>
<keyword evidence="2" id="KW-0732">Signal</keyword>
<evidence type="ECO:0000313" key="3">
    <source>
        <dbReference type="EMBL" id="GLB67939.1"/>
    </source>
</evidence>
<evidence type="ECO:0000256" key="1">
    <source>
        <dbReference type="SAM" id="MobiDB-lite"/>
    </source>
</evidence>
<feature type="chain" id="PRO_5046221668" description="DUF11 domain-containing protein" evidence="2">
    <location>
        <begin position="41"/>
        <end position="867"/>
    </location>
</feature>
<sequence>MTYSQLGAYMRQRRRRSAFGLRAVLAALLTCALLSMGWQGAGATEAEPTEQAEYWDDSASATAVPTPPETTESSAPPSSAPTQSASPTPAPPAPSGVTPPASSPSPQPSAVDPVVTTPPATQTPAPAPAEVPPSAAPEVPPATTPPATTPPATTPPAADPPVVPPAPGTDGTEPVLPPAEPTVPGAEPSNPVEAPSPADPDEDGKKDDGDQPGSDEDPDGTEPDVIEKPVTEAPDIVDGAPGNDSGSGGPAAQLLVDLAWQINGRAATPEEVASLGVNGGLLISPDPNNPARVGVPQSGYEDGTEVAIKGSISTGKQCQLVSRSMIDGDGTESMTDAGLTAELDEGLNRYTIRNNLECGQSEGDLELMKTAGTPEERAPGVWTVGYDITVTNTSDDAAEPYGLQDTLDFGPGVSIISASWERTGDGPSASGIWPAPDTNRTATLAPAGTTLGFDTDRDITHTYHVEAVVSVPSGTPAADLDCRFNSGRGTGLTSSAQLNGLTAKACQPLPVRVAVEQDWNINGTHYHGGTQPKGFDSALLVPAGPGGVAKGEWGAWYAYDGGTPVSLAENLELPTGCEAAGMDGAGRVGRLKSINTVTIVAAVKCQQLLTLVKVPSAEPVHGVSPADWNLFATPRGEAAPAVAGSSGVAAEVAAGTTYNLGESPRFVGGAEFSPGRWNCELTAGTGRLVHGETSVTPGYGQQIACQVASDWHAPKLRVTTSAREPLRSEQAGDGVWDVSYEVAVQNPSVISGTSYNLMDTLDFGPGINIISAKWMLLGSDNSGEWVRPRRNPAQLLALDRAIGVMDTHVYLIDVRVRVDKEAPAAALDCFGGNRTGLANTATLERTVTARACAAIPGNGLENAGSPQ</sequence>
<feature type="signal peptide" evidence="2">
    <location>
        <begin position="1"/>
        <end position="40"/>
    </location>
</feature>
<feature type="compositionally biased region" description="Acidic residues" evidence="1">
    <location>
        <begin position="47"/>
        <end position="56"/>
    </location>
</feature>
<evidence type="ECO:0000256" key="2">
    <source>
        <dbReference type="SAM" id="SignalP"/>
    </source>
</evidence>
<organism evidence="3 4">
    <name type="scientific">Arthrobacter mangrovi</name>
    <dbReference type="NCBI Taxonomy" id="2966350"/>
    <lineage>
        <taxon>Bacteria</taxon>
        <taxon>Bacillati</taxon>
        <taxon>Actinomycetota</taxon>
        <taxon>Actinomycetes</taxon>
        <taxon>Micrococcales</taxon>
        <taxon>Micrococcaceae</taxon>
        <taxon>Arthrobacter</taxon>
    </lineage>
</organism>
<feature type="compositionally biased region" description="Pro residues" evidence="1">
    <location>
        <begin position="125"/>
        <end position="167"/>
    </location>
</feature>
<keyword evidence="4" id="KW-1185">Reference proteome</keyword>
<feature type="region of interest" description="Disordered" evidence="1">
    <location>
        <begin position="44"/>
        <end position="250"/>
    </location>
</feature>
<dbReference type="PRINTS" id="PR01217">
    <property type="entry name" value="PRICHEXTENSN"/>
</dbReference>
<evidence type="ECO:0000313" key="4">
    <source>
        <dbReference type="Proteomes" id="UP001209654"/>
    </source>
</evidence>
<comment type="caution">
    <text evidence="3">The sequence shown here is derived from an EMBL/GenBank/DDBJ whole genome shotgun (WGS) entry which is preliminary data.</text>
</comment>
<dbReference type="Proteomes" id="UP001209654">
    <property type="component" value="Unassembled WGS sequence"/>
</dbReference>